<gene>
    <name evidence="8" type="ORF">C8D91_2691</name>
</gene>
<organism evidence="8 9">
    <name type="scientific">Marinicella litoralis</name>
    <dbReference type="NCBI Taxonomy" id="644220"/>
    <lineage>
        <taxon>Bacteria</taxon>
        <taxon>Pseudomonadati</taxon>
        <taxon>Pseudomonadota</taxon>
        <taxon>Gammaproteobacteria</taxon>
        <taxon>Lysobacterales</taxon>
        <taxon>Marinicellaceae</taxon>
        <taxon>Marinicella</taxon>
    </lineage>
</organism>
<evidence type="ECO:0000256" key="5">
    <source>
        <dbReference type="ARBA" id="ARBA00022840"/>
    </source>
</evidence>
<evidence type="ECO:0000256" key="2">
    <source>
        <dbReference type="ARBA" id="ARBA00010393"/>
    </source>
</evidence>
<dbReference type="InterPro" id="IPR027417">
    <property type="entry name" value="P-loop_NTPase"/>
</dbReference>
<dbReference type="Gene3D" id="3.40.50.300">
    <property type="entry name" value="P-loop containing nucleotide triphosphate hydrolases"/>
    <property type="match status" value="1"/>
</dbReference>
<evidence type="ECO:0000256" key="6">
    <source>
        <dbReference type="ARBA" id="ARBA00039970"/>
    </source>
</evidence>
<keyword evidence="5" id="KW-0067">ATP-binding</keyword>
<dbReference type="InterPro" id="IPR051451">
    <property type="entry name" value="PhoH2-like"/>
</dbReference>
<dbReference type="AlphaFoldDB" id="A0A4R6XBZ3"/>
<evidence type="ECO:0000256" key="1">
    <source>
        <dbReference type="ARBA" id="ARBA00004496"/>
    </source>
</evidence>
<dbReference type="Proteomes" id="UP000295724">
    <property type="component" value="Unassembled WGS sequence"/>
</dbReference>
<evidence type="ECO:0000256" key="3">
    <source>
        <dbReference type="ARBA" id="ARBA00022490"/>
    </source>
</evidence>
<keyword evidence="4" id="KW-0547">Nucleotide-binding</keyword>
<dbReference type="FunFam" id="3.40.50.300:FF:000013">
    <property type="entry name" value="PhoH family ATPase"/>
    <property type="match status" value="1"/>
</dbReference>
<proteinExistence type="inferred from homology"/>
<dbReference type="InterPro" id="IPR003714">
    <property type="entry name" value="PhoH"/>
</dbReference>
<dbReference type="GO" id="GO:0005524">
    <property type="term" value="F:ATP binding"/>
    <property type="evidence" value="ECO:0007669"/>
    <property type="project" value="UniProtKB-KW"/>
</dbReference>
<comment type="similarity">
    <text evidence="2">Belongs to the PhoH family.</text>
</comment>
<dbReference type="GO" id="GO:0005829">
    <property type="term" value="C:cytosol"/>
    <property type="evidence" value="ECO:0007669"/>
    <property type="project" value="TreeGrafter"/>
</dbReference>
<comment type="subcellular location">
    <subcellularLocation>
        <location evidence="1">Cytoplasm</location>
    </subcellularLocation>
</comment>
<evidence type="ECO:0000313" key="8">
    <source>
        <dbReference type="EMBL" id="TDR16785.1"/>
    </source>
</evidence>
<keyword evidence="3" id="KW-0963">Cytoplasm</keyword>
<accession>A0A4R6XBZ3</accession>
<dbReference type="EMBL" id="SNZB01000007">
    <property type="protein sequence ID" value="TDR16785.1"/>
    <property type="molecule type" value="Genomic_DNA"/>
</dbReference>
<sequence length="324" mass="36140">MMNEIKEQGSTNSTVRNMEISDLSNGALANLYGHHDAHLKQLSEHTQTDIHARGNKFQIEGGVSHVEHAAKMLFLLVKEARKEALNPEIVHVILAGNATKPDYEPQEVAIKTKAGVITGRSDNQKEYLHNIVTHDINFGIGPAGTGKTYLAVACAVEAYMNDRVRRLVLVRPAVEAGERLGFLPGDLSDKVDPYLRPLYDALYDMLGNNKVEKMLEKNEIEIAPLAFMRGRTLNDAYVILDEAQNTTVEQMKMFLTRTGFNTTVVVTGDITQVDLRPGEKSGLKHAMDILQDIKGISFSWFKSKDVVRHSLVQKIVDAYDNQKK</sequence>
<dbReference type="SUPFAM" id="SSF52540">
    <property type="entry name" value="P-loop containing nucleoside triphosphate hydrolases"/>
    <property type="match status" value="1"/>
</dbReference>
<name>A0A4R6XBZ3_9GAMM</name>
<evidence type="ECO:0000256" key="4">
    <source>
        <dbReference type="ARBA" id="ARBA00022741"/>
    </source>
</evidence>
<dbReference type="Pfam" id="PF02562">
    <property type="entry name" value="PhoH"/>
    <property type="match status" value="1"/>
</dbReference>
<evidence type="ECO:0000259" key="7">
    <source>
        <dbReference type="Pfam" id="PF02562"/>
    </source>
</evidence>
<dbReference type="PANTHER" id="PTHR30473:SF1">
    <property type="entry name" value="PHOH-LIKE PROTEIN"/>
    <property type="match status" value="1"/>
</dbReference>
<comment type="caution">
    <text evidence="8">The sequence shown here is derived from an EMBL/GenBank/DDBJ whole genome shotgun (WGS) entry which is preliminary data.</text>
</comment>
<dbReference type="PANTHER" id="PTHR30473">
    <property type="entry name" value="PROTEIN PHOH"/>
    <property type="match status" value="1"/>
</dbReference>
<evidence type="ECO:0000313" key="9">
    <source>
        <dbReference type="Proteomes" id="UP000295724"/>
    </source>
</evidence>
<protein>
    <recommendedName>
        <fullName evidence="6">PhoH-like protein</fullName>
    </recommendedName>
</protein>
<feature type="domain" description="PhoH-like protein" evidence="7">
    <location>
        <begin position="117"/>
        <end position="320"/>
    </location>
</feature>
<reference evidence="8 9" key="1">
    <citation type="submission" date="2019-03" db="EMBL/GenBank/DDBJ databases">
        <title>Genomic Encyclopedia of Type Strains, Phase IV (KMG-IV): sequencing the most valuable type-strain genomes for metagenomic binning, comparative biology and taxonomic classification.</title>
        <authorList>
            <person name="Goeker M."/>
        </authorList>
    </citation>
    <scope>NUCLEOTIDE SEQUENCE [LARGE SCALE GENOMIC DNA]</scope>
    <source>
        <strain evidence="8 9">DSM 25488</strain>
    </source>
</reference>
<keyword evidence="9" id="KW-1185">Reference proteome</keyword>